<organism evidence="3 4">
    <name type="scientific">Alienimonas chondri</name>
    <dbReference type="NCBI Taxonomy" id="2681879"/>
    <lineage>
        <taxon>Bacteria</taxon>
        <taxon>Pseudomonadati</taxon>
        <taxon>Planctomycetota</taxon>
        <taxon>Planctomycetia</taxon>
        <taxon>Planctomycetales</taxon>
        <taxon>Planctomycetaceae</taxon>
        <taxon>Alienimonas</taxon>
    </lineage>
</organism>
<reference evidence="3 4" key="1">
    <citation type="journal article" date="2020" name="Syst. Appl. Microbiol.">
        <title>Alienimonas chondri sp. nov., a novel planctomycete isolated from the biofilm of the red alga Chondrus crispus.</title>
        <authorList>
            <person name="Vitorino I."/>
            <person name="Albuquerque L."/>
            <person name="Wiegand S."/>
            <person name="Kallscheuer N."/>
            <person name="da Costa M.S."/>
            <person name="Lobo-da-Cunha A."/>
            <person name="Jogler C."/>
            <person name="Lage O.M."/>
        </authorList>
    </citation>
    <scope>NUCLEOTIDE SEQUENCE [LARGE SCALE GENOMIC DNA]</scope>
    <source>
        <strain evidence="3 4">LzC2</strain>
    </source>
</reference>
<gene>
    <name evidence="3" type="ORF">LzC2_12770</name>
</gene>
<accession>A0ABX1VAU3</accession>
<comment type="caution">
    <text evidence="3">The sequence shown here is derived from an EMBL/GenBank/DDBJ whole genome shotgun (WGS) entry which is preliminary data.</text>
</comment>
<evidence type="ECO:0000256" key="1">
    <source>
        <dbReference type="SAM" id="MobiDB-lite"/>
    </source>
</evidence>
<evidence type="ECO:0008006" key="5">
    <source>
        <dbReference type="Google" id="ProtNLM"/>
    </source>
</evidence>
<keyword evidence="4" id="KW-1185">Reference proteome</keyword>
<name>A0ABX1VAU3_9PLAN</name>
<protein>
    <recommendedName>
        <fullName evidence="5">Secreted protein</fullName>
    </recommendedName>
</protein>
<dbReference type="EMBL" id="WTPX01000028">
    <property type="protein sequence ID" value="NNJ25209.1"/>
    <property type="molecule type" value="Genomic_DNA"/>
</dbReference>
<proteinExistence type="predicted"/>
<dbReference type="Proteomes" id="UP000609651">
    <property type="component" value="Unassembled WGS sequence"/>
</dbReference>
<feature type="compositionally biased region" description="Basic and acidic residues" evidence="1">
    <location>
        <begin position="50"/>
        <end position="63"/>
    </location>
</feature>
<dbReference type="PROSITE" id="PS51257">
    <property type="entry name" value="PROKAR_LIPOPROTEIN"/>
    <property type="match status" value="1"/>
</dbReference>
<feature type="signal peptide" evidence="2">
    <location>
        <begin position="1"/>
        <end position="28"/>
    </location>
</feature>
<feature type="region of interest" description="Disordered" evidence="1">
    <location>
        <begin position="43"/>
        <end position="70"/>
    </location>
</feature>
<evidence type="ECO:0000313" key="4">
    <source>
        <dbReference type="Proteomes" id="UP000609651"/>
    </source>
</evidence>
<dbReference type="RefSeq" id="WP_171184959.1">
    <property type="nucleotide sequence ID" value="NZ_WTPX01000028.1"/>
</dbReference>
<sequence length="70" mass="7213">MRLPAPLSALSFALRSAAAASICLCAVAAAGCSDVESGTVELDESPEAVAAREAENEENDRMANEAMQND</sequence>
<evidence type="ECO:0000313" key="3">
    <source>
        <dbReference type="EMBL" id="NNJ25209.1"/>
    </source>
</evidence>
<feature type="chain" id="PRO_5046521947" description="Secreted protein" evidence="2">
    <location>
        <begin position="29"/>
        <end position="70"/>
    </location>
</feature>
<evidence type="ECO:0000256" key="2">
    <source>
        <dbReference type="SAM" id="SignalP"/>
    </source>
</evidence>
<keyword evidence="2" id="KW-0732">Signal</keyword>